<feature type="chain" id="PRO_5039109083" evidence="2">
    <location>
        <begin position="22"/>
        <end position="244"/>
    </location>
</feature>
<keyword evidence="2" id="KW-0732">Signal</keyword>
<feature type="region of interest" description="Disordered" evidence="1">
    <location>
        <begin position="209"/>
        <end position="244"/>
    </location>
</feature>
<feature type="compositionally biased region" description="Low complexity" evidence="1">
    <location>
        <begin position="29"/>
        <end position="41"/>
    </location>
</feature>
<feature type="signal peptide" evidence="2">
    <location>
        <begin position="1"/>
        <end position="21"/>
    </location>
</feature>
<proteinExistence type="predicted"/>
<feature type="compositionally biased region" description="Gly residues" evidence="1">
    <location>
        <begin position="42"/>
        <end position="55"/>
    </location>
</feature>
<dbReference type="PROSITE" id="PS51257">
    <property type="entry name" value="PROKAR_LIPOPROTEIN"/>
    <property type="match status" value="1"/>
</dbReference>
<dbReference type="RefSeq" id="WP_203754848.1">
    <property type="nucleotide sequence ID" value="NZ_BAAAUC010000067.1"/>
</dbReference>
<evidence type="ECO:0000313" key="4">
    <source>
        <dbReference type="Proteomes" id="UP000619479"/>
    </source>
</evidence>
<dbReference type="AlphaFoldDB" id="A0A919M9B3"/>
<accession>A0A919M9B3</accession>
<name>A0A919M9B3_9ACTN</name>
<evidence type="ECO:0000256" key="2">
    <source>
        <dbReference type="SAM" id="SignalP"/>
    </source>
</evidence>
<reference evidence="3" key="1">
    <citation type="submission" date="2021-01" db="EMBL/GenBank/DDBJ databases">
        <title>Whole genome shotgun sequence of Actinoplanes cyaneus NBRC 14990.</title>
        <authorList>
            <person name="Komaki H."/>
            <person name="Tamura T."/>
        </authorList>
    </citation>
    <scope>NUCLEOTIDE SEQUENCE</scope>
    <source>
        <strain evidence="3">NBRC 14990</strain>
    </source>
</reference>
<protein>
    <submittedName>
        <fullName evidence="3">Uncharacterized protein</fullName>
    </submittedName>
</protein>
<comment type="caution">
    <text evidence="3">The sequence shown here is derived from an EMBL/GenBank/DDBJ whole genome shotgun (WGS) entry which is preliminary data.</text>
</comment>
<evidence type="ECO:0000313" key="3">
    <source>
        <dbReference type="EMBL" id="GID70687.1"/>
    </source>
</evidence>
<dbReference type="EMBL" id="BOMH01000080">
    <property type="protein sequence ID" value="GID70687.1"/>
    <property type="molecule type" value="Genomic_DNA"/>
</dbReference>
<organism evidence="3 4">
    <name type="scientific">Actinoplanes cyaneus</name>
    <dbReference type="NCBI Taxonomy" id="52696"/>
    <lineage>
        <taxon>Bacteria</taxon>
        <taxon>Bacillati</taxon>
        <taxon>Actinomycetota</taxon>
        <taxon>Actinomycetes</taxon>
        <taxon>Micromonosporales</taxon>
        <taxon>Micromonosporaceae</taxon>
        <taxon>Actinoplanes</taxon>
    </lineage>
</organism>
<dbReference type="Proteomes" id="UP000619479">
    <property type="component" value="Unassembled WGS sequence"/>
</dbReference>
<sequence length="244" mass="25070">MPIRRVLIILVLLLGGTSGCGGTKDDTTSDGSSQTSSSTGGPDTGTGDASGGPGGEPQQENGTGGDPKSEGQGPEKPAPETDRPWAKLANAPVGADQTYTEKVDEEFCVGINMLTSPREGVSVKIVEVWTTPDGRIDVNGGTCEGRPACDGYTFSPENGTCSVSVTPRRSDPTGDVGTRLKFRGEVYCAAGAEASCKSWYDDAGGNSDDQFVTLYLPAEPGPKESRSPSLSPSPSPSTDASADD</sequence>
<feature type="region of interest" description="Disordered" evidence="1">
    <location>
        <begin position="18"/>
        <end position="85"/>
    </location>
</feature>
<evidence type="ECO:0000256" key="1">
    <source>
        <dbReference type="SAM" id="MobiDB-lite"/>
    </source>
</evidence>
<keyword evidence="4" id="KW-1185">Reference proteome</keyword>
<gene>
    <name evidence="3" type="ORF">Acy02nite_85680</name>
</gene>